<dbReference type="SMART" id="SM00240">
    <property type="entry name" value="FHA"/>
    <property type="match status" value="1"/>
</dbReference>
<feature type="region of interest" description="Disordered" evidence="2">
    <location>
        <begin position="81"/>
        <end position="199"/>
    </location>
</feature>
<proteinExistence type="predicted"/>
<feature type="domain" description="FHA" evidence="3">
    <location>
        <begin position="241"/>
        <end position="300"/>
    </location>
</feature>
<dbReference type="InterPro" id="IPR000253">
    <property type="entry name" value="FHA_dom"/>
</dbReference>
<evidence type="ECO:0000313" key="4">
    <source>
        <dbReference type="EMBL" id="MBY8886511.1"/>
    </source>
</evidence>
<dbReference type="SUPFAM" id="SSF49879">
    <property type="entry name" value="SMAD/FHA domain"/>
    <property type="match status" value="1"/>
</dbReference>
<gene>
    <name evidence="4" type="ORF">K7472_16795</name>
</gene>
<feature type="region of interest" description="Disordered" evidence="2">
    <location>
        <begin position="26"/>
        <end position="46"/>
    </location>
</feature>
<evidence type="ECO:0000313" key="5">
    <source>
        <dbReference type="Proteomes" id="UP001198565"/>
    </source>
</evidence>
<sequence>MATCPGGHASRNAQWCEVCGRPIPGAAAPAPLPPTEPLPVLDPAPSGAPTAAVERCPRCGTPREERAAFCEECSHHFPGAGAAGAGTTDPAGATAPPPPFPSGTFPGGGFPPPYERTTSRPSQTNRTAEPLPEDATITGESLARAAAATADTTGQAGQTDQAGQAGQADDDGDFLLPPPTGGRRPAAPAAEPPGPGTWTAVVAPDRAYFTAMMARSGPESEGLYFPSYSPELRVALTGPQVAIGRRRNSTGEAPEIDLSRPPEDPGVSHRHAVLVRRPDGGWAVVDQSSTNGTTVNGAADPIAPYQPVDLADGDRVHVGAWTTITLHRD</sequence>
<accession>A0ABS7QTJ5</accession>
<dbReference type="RefSeq" id="WP_222978765.1">
    <property type="nucleotide sequence ID" value="NZ_JAINVZ010000010.1"/>
</dbReference>
<dbReference type="InterPro" id="IPR050923">
    <property type="entry name" value="Cell_Proc_Reg/RNA_Proc"/>
</dbReference>
<dbReference type="Proteomes" id="UP001198565">
    <property type="component" value="Unassembled WGS sequence"/>
</dbReference>
<feature type="compositionally biased region" description="Pro residues" evidence="2">
    <location>
        <begin position="30"/>
        <end position="42"/>
    </location>
</feature>
<comment type="caution">
    <text evidence="4">The sequence shown here is derived from an EMBL/GenBank/DDBJ whole genome shotgun (WGS) entry which is preliminary data.</text>
</comment>
<keyword evidence="5" id="KW-1185">Reference proteome</keyword>
<evidence type="ECO:0000256" key="1">
    <source>
        <dbReference type="ARBA" id="ARBA00022553"/>
    </source>
</evidence>
<dbReference type="Pfam" id="PF00498">
    <property type="entry name" value="FHA"/>
    <property type="match status" value="1"/>
</dbReference>
<feature type="compositionally biased region" description="Basic and acidic residues" evidence="2">
    <location>
        <begin position="257"/>
        <end position="267"/>
    </location>
</feature>
<dbReference type="Gene3D" id="2.60.200.20">
    <property type="match status" value="1"/>
</dbReference>
<dbReference type="InterPro" id="IPR008984">
    <property type="entry name" value="SMAD_FHA_dom_sf"/>
</dbReference>
<evidence type="ECO:0000256" key="2">
    <source>
        <dbReference type="SAM" id="MobiDB-lite"/>
    </source>
</evidence>
<reference evidence="4 5" key="1">
    <citation type="submission" date="2021-08" db="EMBL/GenBank/DDBJ databases">
        <title>Streptomyces sp. PTM05 isolated from lichen.</title>
        <authorList>
            <person name="Somphong A."/>
            <person name="Phongsopitanun W."/>
            <person name="Tanasupawat S."/>
        </authorList>
    </citation>
    <scope>NUCLEOTIDE SEQUENCE [LARGE SCALE GENOMIC DNA]</scope>
    <source>
        <strain evidence="4 5">Ptm05</strain>
    </source>
</reference>
<feature type="compositionally biased region" description="Low complexity" evidence="2">
    <location>
        <begin position="81"/>
        <end position="94"/>
    </location>
</feature>
<evidence type="ECO:0000259" key="3">
    <source>
        <dbReference type="PROSITE" id="PS50006"/>
    </source>
</evidence>
<dbReference type="EMBL" id="JAINVZ010000010">
    <property type="protein sequence ID" value="MBY8886511.1"/>
    <property type="molecule type" value="Genomic_DNA"/>
</dbReference>
<organism evidence="4 5">
    <name type="scientific">Streptantibioticus parmotrematis</name>
    <dbReference type="NCBI Taxonomy" id="2873249"/>
    <lineage>
        <taxon>Bacteria</taxon>
        <taxon>Bacillati</taxon>
        <taxon>Actinomycetota</taxon>
        <taxon>Actinomycetes</taxon>
        <taxon>Kitasatosporales</taxon>
        <taxon>Streptomycetaceae</taxon>
        <taxon>Streptantibioticus</taxon>
    </lineage>
</organism>
<dbReference type="PANTHER" id="PTHR23308">
    <property type="entry name" value="NUCLEAR INHIBITOR OF PROTEIN PHOSPHATASE-1"/>
    <property type="match status" value="1"/>
</dbReference>
<keyword evidence="1" id="KW-0597">Phosphoprotein</keyword>
<name>A0ABS7QTJ5_9ACTN</name>
<dbReference type="PROSITE" id="PS50006">
    <property type="entry name" value="FHA_DOMAIN"/>
    <property type="match status" value="1"/>
</dbReference>
<feature type="compositionally biased region" description="Low complexity" evidence="2">
    <location>
        <begin position="145"/>
        <end position="167"/>
    </location>
</feature>
<feature type="region of interest" description="Disordered" evidence="2">
    <location>
        <begin position="248"/>
        <end position="268"/>
    </location>
</feature>
<protein>
    <submittedName>
        <fullName evidence="4">FHA domain-containing protein</fullName>
    </submittedName>
</protein>
<dbReference type="CDD" id="cd00060">
    <property type="entry name" value="FHA"/>
    <property type="match status" value="1"/>
</dbReference>